<evidence type="ECO:0000313" key="4">
    <source>
        <dbReference type="Proteomes" id="UP000072421"/>
    </source>
</evidence>
<dbReference type="PIRSF" id="PIRSF006156">
    <property type="entry name" value="YafQ"/>
    <property type="match status" value="1"/>
</dbReference>
<protein>
    <submittedName>
        <fullName evidence="3">mRNA interferase YafQ</fullName>
    </submittedName>
</protein>
<accession>A0A127P6N5</accession>
<evidence type="ECO:0000256" key="1">
    <source>
        <dbReference type="ARBA" id="ARBA00022649"/>
    </source>
</evidence>
<name>A0A127P6N5_9BURK</name>
<dbReference type="PANTHER" id="PTHR40588:SF1">
    <property type="entry name" value="MRNA INTERFERASE TOXIN YAFQ"/>
    <property type="match status" value="1"/>
</dbReference>
<feature type="active site" description="Proton donor" evidence="2">
    <location>
        <position position="84"/>
    </location>
</feature>
<dbReference type="EMBL" id="CP013232">
    <property type="protein sequence ID" value="AMO93334.1"/>
    <property type="molecule type" value="Genomic_DNA"/>
</dbReference>
<dbReference type="RefSeq" id="WP_061538664.1">
    <property type="nucleotide sequence ID" value="NZ_CP013232.1"/>
</dbReference>
<gene>
    <name evidence="3" type="primary">yafQ</name>
    <name evidence="3" type="ORF">CFter6_0609</name>
</gene>
<reference evidence="3 4" key="1">
    <citation type="submission" date="2015-11" db="EMBL/GenBank/DDBJ databases">
        <title>Exploring the genomic traits of fungus-feeding bacterial genus Collimonas.</title>
        <authorList>
            <person name="Song C."/>
            <person name="Schmidt R."/>
            <person name="de Jager V."/>
            <person name="Krzyzanowska D."/>
            <person name="Jongedijk E."/>
            <person name="Cankar K."/>
            <person name="Beekwilder J."/>
            <person name="van Veen A."/>
            <person name="de Boer W."/>
            <person name="van Veen J.A."/>
            <person name="Garbeva P."/>
        </authorList>
    </citation>
    <scope>NUCLEOTIDE SEQUENCE [LARGE SCALE GENOMIC DNA]</scope>
    <source>
        <strain evidence="3 4">Ter6</strain>
    </source>
</reference>
<dbReference type="GO" id="GO:0006415">
    <property type="term" value="P:translational termination"/>
    <property type="evidence" value="ECO:0007669"/>
    <property type="project" value="TreeGrafter"/>
</dbReference>
<dbReference type="Gene3D" id="3.30.2310.20">
    <property type="entry name" value="RelE-like"/>
    <property type="match status" value="1"/>
</dbReference>
<dbReference type="InterPro" id="IPR035093">
    <property type="entry name" value="RelE/ParE_toxin_dom_sf"/>
</dbReference>
<organism evidence="3">
    <name type="scientific">Collimonas fungivorans</name>
    <dbReference type="NCBI Taxonomy" id="158899"/>
    <lineage>
        <taxon>Bacteria</taxon>
        <taxon>Pseudomonadati</taxon>
        <taxon>Pseudomonadota</taxon>
        <taxon>Betaproteobacteria</taxon>
        <taxon>Burkholderiales</taxon>
        <taxon>Oxalobacteraceae</taxon>
        <taxon>Collimonas</taxon>
    </lineage>
</organism>
<dbReference type="Pfam" id="PF15738">
    <property type="entry name" value="YafQ_toxin"/>
    <property type="match status" value="1"/>
</dbReference>
<dbReference type="PATRIC" id="fig|158899.10.peg.627"/>
<dbReference type="GO" id="GO:0006402">
    <property type="term" value="P:mRNA catabolic process"/>
    <property type="evidence" value="ECO:0007669"/>
    <property type="project" value="TreeGrafter"/>
</dbReference>
<dbReference type="PANTHER" id="PTHR40588">
    <property type="entry name" value="MRNA INTERFERASE TOXIN YAFQ"/>
    <property type="match status" value="1"/>
</dbReference>
<dbReference type="AlphaFoldDB" id="A0A127P6N5"/>
<proteinExistence type="predicted"/>
<sequence length="90" mass="10377">MRLASFTGQFKRDVKLAEKRGKDMRKLRHVIKLLLTGAVLPAEFGDHPLKGEWKPSRDLHLEADWLLIYTADEKKVHLERTGTHADLFGK</sequence>
<keyword evidence="1" id="KW-1277">Toxin-antitoxin system</keyword>
<dbReference type="NCBIfam" id="TIGR02385">
    <property type="entry name" value="RelE_StbE"/>
    <property type="match status" value="1"/>
</dbReference>
<dbReference type="InterPro" id="IPR007712">
    <property type="entry name" value="RelE/ParE_toxin"/>
</dbReference>
<dbReference type="Proteomes" id="UP000072421">
    <property type="component" value="Chromosome"/>
</dbReference>
<dbReference type="SUPFAM" id="SSF143011">
    <property type="entry name" value="RelE-like"/>
    <property type="match status" value="1"/>
</dbReference>
<dbReference type="InterPro" id="IPR004386">
    <property type="entry name" value="Toxin_YafQ-like"/>
</dbReference>
<dbReference type="GO" id="GO:0004521">
    <property type="term" value="F:RNA endonuclease activity"/>
    <property type="evidence" value="ECO:0007669"/>
    <property type="project" value="TreeGrafter"/>
</dbReference>
<evidence type="ECO:0000313" key="3">
    <source>
        <dbReference type="EMBL" id="AMO93334.1"/>
    </source>
</evidence>
<evidence type="ECO:0000256" key="2">
    <source>
        <dbReference type="PIRSR" id="PIRSR006156-1"/>
    </source>
</evidence>
<dbReference type="OrthoDB" id="7030467at2"/>